<dbReference type="AlphaFoldDB" id="A0A1G1YJH2"/>
<evidence type="ECO:0000259" key="6">
    <source>
        <dbReference type="SMART" id="SM00732"/>
    </source>
</evidence>
<dbReference type="GO" id="GO:0004518">
    <property type="term" value="F:nuclease activity"/>
    <property type="evidence" value="ECO:0007669"/>
    <property type="project" value="UniProtKB-KW"/>
</dbReference>
<dbReference type="NCBIfam" id="TIGR00250">
    <property type="entry name" value="RNAse_H_YqgF"/>
    <property type="match status" value="1"/>
</dbReference>
<keyword evidence="1 5" id="KW-0963">Cytoplasm</keyword>
<sequence>MTILGIDYGAKKIGLAISSGDQRLALPLEIIPVVAPEAVLERLRAVCQRHQVERIVVGVPISLKAEKRQTFWRQKDLQNQHLRDVLGFVRWLQTALELPVEVEDERLTTRQANRLGVRGQDDAVAAMLILQAYLDKQKGKS</sequence>
<dbReference type="InterPro" id="IPR037027">
    <property type="entry name" value="YqgF/RNaseH-like_dom_sf"/>
</dbReference>
<dbReference type="GO" id="GO:0005829">
    <property type="term" value="C:cytosol"/>
    <property type="evidence" value="ECO:0007669"/>
    <property type="project" value="TreeGrafter"/>
</dbReference>
<dbReference type="PANTHER" id="PTHR33317">
    <property type="entry name" value="POLYNUCLEOTIDYL TRANSFERASE, RIBONUCLEASE H-LIKE SUPERFAMILY PROTEIN"/>
    <property type="match status" value="1"/>
</dbReference>
<evidence type="ECO:0000313" key="8">
    <source>
        <dbReference type="Proteomes" id="UP000177310"/>
    </source>
</evidence>
<dbReference type="PANTHER" id="PTHR33317:SF4">
    <property type="entry name" value="POLYNUCLEOTIDYL TRANSFERASE, RIBONUCLEASE H-LIKE SUPERFAMILY PROTEIN"/>
    <property type="match status" value="1"/>
</dbReference>
<dbReference type="Gene3D" id="3.30.420.140">
    <property type="entry name" value="YqgF/RNase H-like domain"/>
    <property type="match status" value="1"/>
</dbReference>
<evidence type="ECO:0000256" key="2">
    <source>
        <dbReference type="ARBA" id="ARBA00022517"/>
    </source>
</evidence>
<protein>
    <recommendedName>
        <fullName evidence="5">Putative pre-16S rRNA nuclease</fullName>
        <ecNumber evidence="5">3.1.-.-</ecNumber>
    </recommendedName>
</protein>
<accession>A0A1G1YJH2</accession>
<dbReference type="STRING" id="1797542.A3J59_01970"/>
<dbReference type="SUPFAM" id="SSF53098">
    <property type="entry name" value="Ribonuclease H-like"/>
    <property type="match status" value="1"/>
</dbReference>
<evidence type="ECO:0000256" key="4">
    <source>
        <dbReference type="ARBA" id="ARBA00022801"/>
    </source>
</evidence>
<dbReference type="EMBL" id="MHIL01000002">
    <property type="protein sequence ID" value="OGY52498.1"/>
    <property type="molecule type" value="Genomic_DNA"/>
</dbReference>
<comment type="subcellular location">
    <subcellularLocation>
        <location evidence="5">Cytoplasm</location>
    </subcellularLocation>
</comment>
<gene>
    <name evidence="7" type="ORF">A3J59_01970</name>
</gene>
<evidence type="ECO:0000256" key="1">
    <source>
        <dbReference type="ARBA" id="ARBA00022490"/>
    </source>
</evidence>
<dbReference type="GO" id="GO:0016788">
    <property type="term" value="F:hydrolase activity, acting on ester bonds"/>
    <property type="evidence" value="ECO:0007669"/>
    <property type="project" value="UniProtKB-UniRule"/>
</dbReference>
<evidence type="ECO:0000256" key="3">
    <source>
        <dbReference type="ARBA" id="ARBA00022722"/>
    </source>
</evidence>
<dbReference type="HAMAP" id="MF_00651">
    <property type="entry name" value="Nuclease_YqgF"/>
    <property type="match status" value="1"/>
</dbReference>
<dbReference type="InterPro" id="IPR005227">
    <property type="entry name" value="YqgF"/>
</dbReference>
<dbReference type="InterPro" id="IPR006641">
    <property type="entry name" value="YqgF/RNaseH-like_dom"/>
</dbReference>
<dbReference type="InterPro" id="IPR012337">
    <property type="entry name" value="RNaseH-like_sf"/>
</dbReference>
<dbReference type="SMART" id="SM00732">
    <property type="entry name" value="YqgFc"/>
    <property type="match status" value="1"/>
</dbReference>
<dbReference type="Proteomes" id="UP000177310">
    <property type="component" value="Unassembled WGS sequence"/>
</dbReference>
<dbReference type="GO" id="GO:0000967">
    <property type="term" value="P:rRNA 5'-end processing"/>
    <property type="evidence" value="ECO:0007669"/>
    <property type="project" value="UniProtKB-UniRule"/>
</dbReference>
<evidence type="ECO:0000313" key="7">
    <source>
        <dbReference type="EMBL" id="OGY52498.1"/>
    </source>
</evidence>
<keyword evidence="4 5" id="KW-0378">Hydrolase</keyword>
<comment type="caution">
    <text evidence="7">The sequence shown here is derived from an EMBL/GenBank/DDBJ whole genome shotgun (WGS) entry which is preliminary data.</text>
</comment>
<dbReference type="CDD" id="cd16964">
    <property type="entry name" value="YqgF"/>
    <property type="match status" value="1"/>
</dbReference>
<evidence type="ECO:0000256" key="5">
    <source>
        <dbReference type="HAMAP-Rule" id="MF_00651"/>
    </source>
</evidence>
<feature type="domain" description="YqgF/RNase H-like" evidence="6">
    <location>
        <begin position="1"/>
        <end position="112"/>
    </location>
</feature>
<name>A0A1G1YJH2_9BACT</name>
<comment type="function">
    <text evidence="5">Could be a nuclease involved in processing of the 5'-end of pre-16S rRNA.</text>
</comment>
<keyword evidence="3 5" id="KW-0540">Nuclease</keyword>
<dbReference type="Pfam" id="PF03652">
    <property type="entry name" value="RuvX"/>
    <property type="match status" value="1"/>
</dbReference>
<dbReference type="EC" id="3.1.-.-" evidence="5"/>
<organism evidence="7 8">
    <name type="scientific">Candidatus Buchananbacteria bacterium RIFCSPHIGHO2_02_FULL_56_16</name>
    <dbReference type="NCBI Taxonomy" id="1797542"/>
    <lineage>
        <taxon>Bacteria</taxon>
        <taxon>Candidatus Buchananiibacteriota</taxon>
    </lineage>
</organism>
<reference evidence="7 8" key="1">
    <citation type="journal article" date="2016" name="Nat. Commun.">
        <title>Thousands of microbial genomes shed light on interconnected biogeochemical processes in an aquifer system.</title>
        <authorList>
            <person name="Anantharaman K."/>
            <person name="Brown C.T."/>
            <person name="Hug L.A."/>
            <person name="Sharon I."/>
            <person name="Castelle C.J."/>
            <person name="Probst A.J."/>
            <person name="Thomas B.C."/>
            <person name="Singh A."/>
            <person name="Wilkins M.J."/>
            <person name="Karaoz U."/>
            <person name="Brodie E.L."/>
            <person name="Williams K.H."/>
            <person name="Hubbard S.S."/>
            <person name="Banfield J.F."/>
        </authorList>
    </citation>
    <scope>NUCLEOTIDE SEQUENCE [LARGE SCALE GENOMIC DNA]</scope>
</reference>
<proteinExistence type="inferred from homology"/>
<keyword evidence="2 5" id="KW-0690">Ribosome biogenesis</keyword>
<comment type="similarity">
    <text evidence="5">Belongs to the YqgF HJR family.</text>
</comment>